<dbReference type="InParanoid" id="F2UP51"/>
<dbReference type="PANTHER" id="PTHR39476">
    <property type="entry name" value="NADH:UBIQUINONE OXIDOREDUCTASE 6.6KD SUBUNIT"/>
    <property type="match status" value="1"/>
</dbReference>
<sequence length="72" mass="8204">MGGLKVDPAIERWGAMRETTVRHFRITPKTARQGFLWGLVVPLIIYEGAISEMKKRAVARGEEVPKFPSFFQ</sequence>
<keyword evidence="6" id="KW-0812">Transmembrane</keyword>
<accession>F2UP51</accession>
<proteinExistence type="inferred from homology"/>
<evidence type="ECO:0000256" key="4">
    <source>
        <dbReference type="ARBA" id="ARBA00022448"/>
    </source>
</evidence>
<dbReference type="KEGG" id="sre:PTSG_09818"/>
<name>F2UP51_SALR5</name>
<evidence type="ECO:0000256" key="10">
    <source>
        <dbReference type="ARBA" id="ARBA00023128"/>
    </source>
</evidence>
<comment type="subcellular location">
    <subcellularLocation>
        <location evidence="1">Mitochondrion inner membrane</location>
        <topology evidence="1">Single-pass membrane protein</topology>
    </subcellularLocation>
</comment>
<keyword evidence="11" id="KW-0472">Membrane</keyword>
<keyword evidence="7" id="KW-0999">Mitochondrion inner membrane</keyword>
<evidence type="ECO:0000256" key="12">
    <source>
        <dbReference type="ARBA" id="ARBA00030212"/>
    </source>
</evidence>
<keyword evidence="4" id="KW-0813">Transport</keyword>
<evidence type="ECO:0000256" key="2">
    <source>
        <dbReference type="ARBA" id="ARBA00007260"/>
    </source>
</evidence>
<evidence type="ECO:0000256" key="5">
    <source>
        <dbReference type="ARBA" id="ARBA00022660"/>
    </source>
</evidence>
<keyword evidence="8" id="KW-0249">Electron transport</keyword>
<evidence type="ECO:0000256" key="3">
    <source>
        <dbReference type="ARBA" id="ARBA00018681"/>
    </source>
</evidence>
<evidence type="ECO:0000256" key="1">
    <source>
        <dbReference type="ARBA" id="ARBA00004434"/>
    </source>
</evidence>
<dbReference type="OrthoDB" id="15108at2759"/>
<evidence type="ECO:0000313" key="14">
    <source>
        <dbReference type="EMBL" id="EGD79406.1"/>
    </source>
</evidence>
<evidence type="ECO:0000313" key="15">
    <source>
        <dbReference type="Proteomes" id="UP000007799"/>
    </source>
</evidence>
<dbReference type="PANTHER" id="PTHR39476:SF1">
    <property type="entry name" value="NADH DEHYDROGENASE [UBIQUINONE] 1 BETA SUBCOMPLEX SUBUNIT 4"/>
    <property type="match status" value="1"/>
</dbReference>
<evidence type="ECO:0000256" key="6">
    <source>
        <dbReference type="ARBA" id="ARBA00022692"/>
    </source>
</evidence>
<evidence type="ECO:0000256" key="7">
    <source>
        <dbReference type="ARBA" id="ARBA00022792"/>
    </source>
</evidence>
<comment type="similarity">
    <text evidence="2">Belongs to the complex I NDUFB4 subunit family.</text>
</comment>
<evidence type="ECO:0000256" key="11">
    <source>
        <dbReference type="ARBA" id="ARBA00023136"/>
    </source>
</evidence>
<evidence type="ECO:0000256" key="9">
    <source>
        <dbReference type="ARBA" id="ARBA00022989"/>
    </source>
</evidence>
<dbReference type="GeneID" id="16069717"/>
<organism evidence="15">
    <name type="scientific">Salpingoeca rosetta (strain ATCC 50818 / BSB-021)</name>
    <dbReference type="NCBI Taxonomy" id="946362"/>
    <lineage>
        <taxon>Eukaryota</taxon>
        <taxon>Choanoflagellata</taxon>
        <taxon>Craspedida</taxon>
        <taxon>Salpingoecidae</taxon>
        <taxon>Salpingoeca</taxon>
    </lineage>
</organism>
<keyword evidence="15" id="KW-1185">Reference proteome</keyword>
<reference evidence="14" key="1">
    <citation type="submission" date="2009-08" db="EMBL/GenBank/DDBJ databases">
        <title>Annotation of Salpingoeca rosetta.</title>
        <authorList>
            <consortium name="The Broad Institute Genome Sequencing Platform"/>
            <person name="Russ C."/>
            <person name="Cuomo C."/>
            <person name="Burger G."/>
            <person name="Gray M.W."/>
            <person name="Holland P.W.H."/>
            <person name="King N."/>
            <person name="Lang F.B.F."/>
            <person name="Roger A.J."/>
            <person name="Ruiz-Trillo I."/>
            <person name="Young S.K."/>
            <person name="Zeng Q."/>
            <person name="Gargeya S."/>
            <person name="Alvarado L."/>
            <person name="Berlin A."/>
            <person name="Chapman S.B."/>
            <person name="Chen Z."/>
            <person name="Freedman E."/>
            <person name="Gellesch M."/>
            <person name="Goldberg J."/>
            <person name="Griggs A."/>
            <person name="Gujja S."/>
            <person name="Heilman E."/>
            <person name="Heiman D."/>
            <person name="Howarth C."/>
            <person name="Mehta T."/>
            <person name="Neiman D."/>
            <person name="Pearson M."/>
            <person name="Roberts A."/>
            <person name="Saif S."/>
            <person name="Shea T."/>
            <person name="Shenoy N."/>
            <person name="Sisk P."/>
            <person name="Stolte C."/>
            <person name="Sykes S."/>
            <person name="White J."/>
            <person name="Yandava C."/>
            <person name="Haas B."/>
            <person name="Nusbaum C."/>
            <person name="Birren B."/>
        </authorList>
    </citation>
    <scope>NUCLEOTIDE SEQUENCE [LARGE SCALE GENOMIC DNA]</scope>
    <source>
        <strain evidence="14">ATCC 50818</strain>
    </source>
</reference>
<dbReference type="InterPro" id="IPR009866">
    <property type="entry name" value="NADH_UbQ_OxRdtase_NDUFB4_su"/>
</dbReference>
<evidence type="ECO:0000256" key="13">
    <source>
        <dbReference type="ARBA" id="ARBA00030987"/>
    </source>
</evidence>
<dbReference type="AlphaFoldDB" id="F2UP51"/>
<protein>
    <recommendedName>
        <fullName evidence="3">NADH dehydrogenase [ubiquinone] 1 beta subcomplex subunit 4</fullName>
    </recommendedName>
    <alternativeName>
        <fullName evidence="12">Complex I-B15</fullName>
    </alternativeName>
    <alternativeName>
        <fullName evidence="13">NADH-ubiquinone oxidoreductase B15 subunit</fullName>
    </alternativeName>
</protein>
<dbReference type="OMA" id="VERWATM"/>
<dbReference type="GO" id="GO:0005743">
    <property type="term" value="C:mitochondrial inner membrane"/>
    <property type="evidence" value="ECO:0007669"/>
    <property type="project" value="UniProtKB-SubCell"/>
</dbReference>
<dbReference type="Pfam" id="PF07225">
    <property type="entry name" value="NDUF_B4"/>
    <property type="match status" value="1"/>
</dbReference>
<dbReference type="EMBL" id="GL832985">
    <property type="protein sequence ID" value="EGD79406.1"/>
    <property type="molecule type" value="Genomic_DNA"/>
</dbReference>
<dbReference type="RefSeq" id="XP_004989175.1">
    <property type="nucleotide sequence ID" value="XM_004989118.1"/>
</dbReference>
<keyword evidence="5" id="KW-0679">Respiratory chain</keyword>
<dbReference type="Proteomes" id="UP000007799">
    <property type="component" value="Unassembled WGS sequence"/>
</dbReference>
<gene>
    <name evidence="14" type="ORF">PTSG_09818</name>
</gene>
<evidence type="ECO:0000256" key="8">
    <source>
        <dbReference type="ARBA" id="ARBA00022982"/>
    </source>
</evidence>
<keyword evidence="9" id="KW-1133">Transmembrane helix</keyword>
<keyword evidence="10" id="KW-0496">Mitochondrion</keyword>